<accession>A0A1Y2CYJ9</accession>
<keyword evidence="4" id="KW-1185">Reference proteome</keyword>
<keyword evidence="2" id="KW-0732">Signal</keyword>
<evidence type="ECO:0000313" key="4">
    <source>
        <dbReference type="Proteomes" id="UP000193642"/>
    </source>
</evidence>
<gene>
    <name evidence="3" type="ORF">BCR33DRAFT_712324</name>
</gene>
<sequence length="381" mass="39374">MVHLLTFAAFAAVVTAASTSSTSASSNQNQHQNQNQTWTVECDQATLACGIDVVATSADDCSSLRATLLDASSGGFCAGLGGGEGAAACAIGLKRTLSNCDRAFAEEGSKAYAVAYFFRASPPQRAAWMQQKFAPTCNATTHTCSIETPVYSAKDCAVLRAQDFCNGLPTDIPSKAFSLHSICVTLYNAQVDECFDWFYHGLAPTTFKFSFIAKPELYASTVPVQVVANATTASSTADASQNNGTSPKNATQTDSSTSSSCTFGQRKCSPDSTSLLQCSYVYNDAGKSTLAWIVEAPCPSGQICLINLPSFAGCVSPSSNVVGGSFSSGAASGNSVVVPAAPAPSAIAAPSAAVVVDASAQKQTATDSAPVNRVVDSSHWW</sequence>
<dbReference type="EMBL" id="MCGO01000004">
    <property type="protein sequence ID" value="ORY52113.1"/>
    <property type="molecule type" value="Genomic_DNA"/>
</dbReference>
<feature type="signal peptide" evidence="2">
    <location>
        <begin position="1"/>
        <end position="16"/>
    </location>
</feature>
<name>A0A1Y2CYJ9_9FUNG</name>
<evidence type="ECO:0000313" key="3">
    <source>
        <dbReference type="EMBL" id="ORY52113.1"/>
    </source>
</evidence>
<comment type="caution">
    <text evidence="3">The sequence shown here is derived from an EMBL/GenBank/DDBJ whole genome shotgun (WGS) entry which is preliminary data.</text>
</comment>
<dbReference type="Proteomes" id="UP000193642">
    <property type="component" value="Unassembled WGS sequence"/>
</dbReference>
<evidence type="ECO:0000256" key="2">
    <source>
        <dbReference type="SAM" id="SignalP"/>
    </source>
</evidence>
<organism evidence="3 4">
    <name type="scientific">Rhizoclosmatium globosum</name>
    <dbReference type="NCBI Taxonomy" id="329046"/>
    <lineage>
        <taxon>Eukaryota</taxon>
        <taxon>Fungi</taxon>
        <taxon>Fungi incertae sedis</taxon>
        <taxon>Chytridiomycota</taxon>
        <taxon>Chytridiomycota incertae sedis</taxon>
        <taxon>Chytridiomycetes</taxon>
        <taxon>Chytridiales</taxon>
        <taxon>Chytriomycetaceae</taxon>
        <taxon>Rhizoclosmatium</taxon>
    </lineage>
</organism>
<feature type="region of interest" description="Disordered" evidence="1">
    <location>
        <begin position="236"/>
        <end position="271"/>
    </location>
</feature>
<dbReference type="AlphaFoldDB" id="A0A1Y2CYJ9"/>
<evidence type="ECO:0000256" key="1">
    <source>
        <dbReference type="SAM" id="MobiDB-lite"/>
    </source>
</evidence>
<feature type="compositionally biased region" description="Low complexity" evidence="1">
    <location>
        <begin position="251"/>
        <end position="262"/>
    </location>
</feature>
<reference evidence="3 4" key="1">
    <citation type="submission" date="2016-07" db="EMBL/GenBank/DDBJ databases">
        <title>Pervasive Adenine N6-methylation of Active Genes in Fungi.</title>
        <authorList>
            <consortium name="DOE Joint Genome Institute"/>
            <person name="Mondo S.J."/>
            <person name="Dannebaum R.O."/>
            <person name="Kuo R.C."/>
            <person name="Labutti K."/>
            <person name="Haridas S."/>
            <person name="Kuo A."/>
            <person name="Salamov A."/>
            <person name="Ahrendt S.R."/>
            <person name="Lipzen A."/>
            <person name="Sullivan W."/>
            <person name="Andreopoulos W.B."/>
            <person name="Clum A."/>
            <person name="Lindquist E."/>
            <person name="Daum C."/>
            <person name="Ramamoorthy G.K."/>
            <person name="Gryganskyi A."/>
            <person name="Culley D."/>
            <person name="Magnuson J.K."/>
            <person name="James T.Y."/>
            <person name="O'Malley M.A."/>
            <person name="Stajich J.E."/>
            <person name="Spatafora J.W."/>
            <person name="Visel A."/>
            <person name="Grigoriev I.V."/>
        </authorList>
    </citation>
    <scope>NUCLEOTIDE SEQUENCE [LARGE SCALE GENOMIC DNA]</scope>
    <source>
        <strain evidence="3 4">JEL800</strain>
    </source>
</reference>
<feature type="chain" id="PRO_5012440691" description="Ig-like domain-containing protein" evidence="2">
    <location>
        <begin position="17"/>
        <end position="381"/>
    </location>
</feature>
<proteinExistence type="predicted"/>
<dbReference type="OrthoDB" id="10397167at2759"/>
<protein>
    <recommendedName>
        <fullName evidence="5">Ig-like domain-containing protein</fullName>
    </recommendedName>
</protein>
<evidence type="ECO:0008006" key="5">
    <source>
        <dbReference type="Google" id="ProtNLM"/>
    </source>
</evidence>